<dbReference type="SFLD" id="SFLDS00029">
    <property type="entry name" value="Radical_SAM"/>
    <property type="match status" value="1"/>
</dbReference>
<proteinExistence type="predicted"/>
<keyword evidence="1" id="KW-0479">Metal-binding</keyword>
<evidence type="ECO:0000256" key="1">
    <source>
        <dbReference type="ARBA" id="ARBA00022723"/>
    </source>
</evidence>
<accession>A0ABS5JUP9</accession>
<dbReference type="EMBL" id="JAGUCO010000005">
    <property type="protein sequence ID" value="MBS2098635.1"/>
    <property type="molecule type" value="Genomic_DNA"/>
</dbReference>
<comment type="caution">
    <text evidence="5">The sequence shown here is derived from an EMBL/GenBank/DDBJ whole genome shotgun (WGS) entry which is preliminary data.</text>
</comment>
<dbReference type="InterPro" id="IPR040086">
    <property type="entry name" value="MJ0683-like"/>
</dbReference>
<dbReference type="RefSeq" id="WP_212215866.1">
    <property type="nucleotide sequence ID" value="NZ_JAGUCO010000005.1"/>
</dbReference>
<evidence type="ECO:0000256" key="2">
    <source>
        <dbReference type="ARBA" id="ARBA00023004"/>
    </source>
</evidence>
<dbReference type="CDD" id="cd01335">
    <property type="entry name" value="Radical_SAM"/>
    <property type="match status" value="1"/>
</dbReference>
<reference evidence="5 6" key="1">
    <citation type="journal article" date="2015" name="Int. J. Syst. Evol. Microbiol.">
        <title>Carboxylicivirga linearis sp. nov., isolated from a sea cucumber culture pond.</title>
        <authorList>
            <person name="Wang F.Q."/>
            <person name="Zhou Y.X."/>
            <person name="Lin X.Z."/>
            <person name="Chen G.J."/>
            <person name="Du Z.J."/>
        </authorList>
    </citation>
    <scope>NUCLEOTIDE SEQUENCE [LARGE SCALE GENOMIC DNA]</scope>
    <source>
        <strain evidence="5 6">FB218</strain>
    </source>
</reference>
<dbReference type="PROSITE" id="PS51918">
    <property type="entry name" value="RADICAL_SAM"/>
    <property type="match status" value="1"/>
</dbReference>
<dbReference type="SMART" id="SM00729">
    <property type="entry name" value="Elp3"/>
    <property type="match status" value="1"/>
</dbReference>
<sequence>MSEFIQSKTILGTVKRPDTWFGNSYNLNLFRGCSHGCIYCDSRSSCYQIQNFDHIQIKGNALELLHKELRSKKKRGTISFGSMNDCYMPIEAKQQLTRKALEIVALHKFPVHIITKGTLVTRDIDLLKEISKVYAAVSITITTSDDDLAKRIEPHAPSSSERFNALKQLREAGIYAGITLMPILPFINDSVENITQLVEMAANSNAAYIIASMGMTIREGQREYFYAKLDQEFPGLKDKYIATFGDQYGCGSPNGKKLQKTFQDACKKYNIPTKMQFYQPETDSQLTLF</sequence>
<evidence type="ECO:0000256" key="3">
    <source>
        <dbReference type="ARBA" id="ARBA00023014"/>
    </source>
</evidence>
<dbReference type="InterPro" id="IPR007197">
    <property type="entry name" value="rSAM"/>
</dbReference>
<gene>
    <name evidence="5" type="ORF">KEM10_10125</name>
</gene>
<organism evidence="5 6">
    <name type="scientific">Carboxylicivirga linearis</name>
    <dbReference type="NCBI Taxonomy" id="1628157"/>
    <lineage>
        <taxon>Bacteria</taxon>
        <taxon>Pseudomonadati</taxon>
        <taxon>Bacteroidota</taxon>
        <taxon>Bacteroidia</taxon>
        <taxon>Marinilabiliales</taxon>
        <taxon>Marinilabiliaceae</taxon>
        <taxon>Carboxylicivirga</taxon>
    </lineage>
</organism>
<dbReference type="InterPro" id="IPR058240">
    <property type="entry name" value="rSAM_sf"/>
</dbReference>
<keyword evidence="3" id="KW-0411">Iron-sulfur</keyword>
<evidence type="ECO:0000313" key="5">
    <source>
        <dbReference type="EMBL" id="MBS2098635.1"/>
    </source>
</evidence>
<dbReference type="SUPFAM" id="SSF102114">
    <property type="entry name" value="Radical SAM enzymes"/>
    <property type="match status" value="1"/>
</dbReference>
<dbReference type="Gene3D" id="3.80.30.30">
    <property type="match status" value="1"/>
</dbReference>
<dbReference type="PANTHER" id="PTHR43432:SF5">
    <property type="entry name" value="ELP3_MIAA_NIFB-LIKE RADICAL SAM CORE DOMAIN-CONTAINING PROTEIN"/>
    <property type="match status" value="1"/>
</dbReference>
<keyword evidence="6" id="KW-1185">Reference proteome</keyword>
<feature type="domain" description="Radical SAM core" evidence="4">
    <location>
        <begin position="19"/>
        <end position="246"/>
    </location>
</feature>
<dbReference type="SFLD" id="SFLDG01084">
    <property type="entry name" value="Uncharacterised_Radical_SAM_Su"/>
    <property type="match status" value="1"/>
</dbReference>
<evidence type="ECO:0000313" key="6">
    <source>
        <dbReference type="Proteomes" id="UP000708576"/>
    </source>
</evidence>
<name>A0ABS5JUP9_9BACT</name>
<dbReference type="PANTHER" id="PTHR43432">
    <property type="entry name" value="SLR0285 PROTEIN"/>
    <property type="match status" value="1"/>
</dbReference>
<dbReference type="Pfam" id="PF04055">
    <property type="entry name" value="Radical_SAM"/>
    <property type="match status" value="1"/>
</dbReference>
<evidence type="ECO:0000259" key="4">
    <source>
        <dbReference type="PROSITE" id="PS51918"/>
    </source>
</evidence>
<keyword evidence="2" id="KW-0408">Iron</keyword>
<dbReference type="InterPro" id="IPR006638">
    <property type="entry name" value="Elp3/MiaA/NifB-like_rSAM"/>
</dbReference>
<protein>
    <submittedName>
        <fullName evidence="5">Radical SAM protein</fullName>
    </submittedName>
</protein>
<dbReference type="Proteomes" id="UP000708576">
    <property type="component" value="Unassembled WGS sequence"/>
</dbReference>